<dbReference type="SUPFAM" id="SSF57798">
    <property type="entry name" value="Casein kinase II beta subunit"/>
    <property type="match status" value="1"/>
</dbReference>
<reference evidence="5" key="2">
    <citation type="submission" date="2025-04" db="UniProtKB">
        <authorList>
            <consortium name="RefSeq"/>
        </authorList>
    </citation>
    <scope>IDENTIFICATION</scope>
</reference>
<dbReference type="AlphaFoldDB" id="A0A6P4EH10"/>
<sequence length="237" mass="26949">MSSTNHSVRDSSWISWFLGLHGNEFLCRVPPDYLEDKFNFTGLESLVVNFSHALDLLLDPEYDNQGWDNGVDTTDAEQLYGLIHARYILTPRGVEDMCLKYERGDFGSCPRVYCKGQKTLPVGLSDQFSQKHVKVYCPRCHDVFHPRTRFALLDGAMFGTSFPHMFFMQLPNLRPQPPQEKYVARLYGFQLHQKALMPSESPEREPRNSGSSLSKSTFGNLSSSMASCAPSLHPIKF</sequence>
<reference evidence="4" key="1">
    <citation type="journal article" date="2021" name="Elife">
        <title>Highly contiguous assemblies of 101 drosophilid genomes.</title>
        <authorList>
            <person name="Kim B.Y."/>
            <person name="Wang J.R."/>
            <person name="Miller D.E."/>
            <person name="Barmina O."/>
            <person name="Delaney E."/>
            <person name="Thompson A."/>
            <person name="Comeault A.A."/>
            <person name="Peede D."/>
            <person name="D'Agostino E.R."/>
            <person name="Pelaez J."/>
            <person name="Aguilar J.M."/>
            <person name="Haji D."/>
            <person name="Matsunaga T."/>
            <person name="Armstrong E.E."/>
            <person name="Zych M."/>
            <person name="Ogawa Y."/>
            <person name="Stamenkovic-Radak M."/>
            <person name="Jelic M."/>
            <person name="Veselinovic M.S."/>
            <person name="Tanaskovic M."/>
            <person name="Eric P."/>
            <person name="Gao J.J."/>
            <person name="Katoh T.K."/>
            <person name="Toda M.J."/>
            <person name="Watabe H."/>
            <person name="Watada M."/>
            <person name="Davis J.S."/>
            <person name="Moyle L.C."/>
            <person name="Manoli G."/>
            <person name="Bertolini E."/>
            <person name="Kostal V."/>
            <person name="Hawley R.S."/>
            <person name="Takahashi A."/>
            <person name="Jones C.D."/>
            <person name="Price D.K."/>
            <person name="Whiteman N."/>
            <person name="Kopp A."/>
            <person name="Matute D.R."/>
            <person name="Petrov D.A."/>
        </authorList>
    </citation>
    <scope>NUCLEOTIDE SEQUENCE [LARGE SCALE GENOMIC DNA]</scope>
</reference>
<dbReference type="GO" id="GO:0005737">
    <property type="term" value="C:cytoplasm"/>
    <property type="evidence" value="ECO:0007669"/>
    <property type="project" value="TreeGrafter"/>
</dbReference>
<dbReference type="PANTHER" id="PTHR11740">
    <property type="entry name" value="CASEIN KINASE II SUBUNIT BETA"/>
    <property type="match status" value="1"/>
</dbReference>
<evidence type="ECO:0000256" key="2">
    <source>
        <dbReference type="SAM" id="MobiDB-lite"/>
    </source>
</evidence>
<dbReference type="RefSeq" id="XP_016972576.1">
    <property type="nucleotide sequence ID" value="XM_017117087.1"/>
</dbReference>
<evidence type="ECO:0000313" key="4">
    <source>
        <dbReference type="Proteomes" id="UP001652680"/>
    </source>
</evidence>
<dbReference type="PRINTS" id="PR00472">
    <property type="entry name" value="CASNKINASEII"/>
</dbReference>
<dbReference type="InterPro" id="IPR016149">
    <property type="entry name" value="Casein_kin_II_reg-sub_N"/>
</dbReference>
<dbReference type="GO" id="GO:0005956">
    <property type="term" value="C:protein kinase CK2 complex"/>
    <property type="evidence" value="ECO:0007669"/>
    <property type="project" value="InterPro"/>
</dbReference>
<dbReference type="CTD" id="37909"/>
<reference evidence="3" key="3">
    <citation type="submission" date="2025-05" db="UniProtKB">
        <authorList>
            <consortium name="EnsemblMetazoa"/>
        </authorList>
    </citation>
    <scope>IDENTIFICATION</scope>
</reference>
<dbReference type="InterPro" id="IPR035991">
    <property type="entry name" value="Casein_kinase_II_beta-like"/>
</dbReference>
<dbReference type="GO" id="GO:0019887">
    <property type="term" value="F:protein kinase regulator activity"/>
    <property type="evidence" value="ECO:0007669"/>
    <property type="project" value="InterPro"/>
</dbReference>
<dbReference type="OMA" id="QPHARCA"/>
<dbReference type="InterPro" id="IPR000704">
    <property type="entry name" value="Casein_kinase_II_reg-sub"/>
</dbReference>
<dbReference type="OrthoDB" id="3971593at2759"/>
<evidence type="ECO:0000313" key="5">
    <source>
        <dbReference type="RefSeq" id="XP_016972576.1"/>
    </source>
</evidence>
<dbReference type="FunFam" id="2.20.25.20:FF:000001">
    <property type="entry name" value="Casein kinase II subunit beta"/>
    <property type="match status" value="1"/>
</dbReference>
<dbReference type="Gene3D" id="1.10.1820.10">
    <property type="entry name" value="protein kinase ck2 holoenzyme, chain C, domain 1"/>
    <property type="match status" value="1"/>
</dbReference>
<name>A0A6P4EH10_DRORH</name>
<keyword evidence="4" id="KW-1185">Reference proteome</keyword>
<dbReference type="Pfam" id="PF01214">
    <property type="entry name" value="CK_II_beta"/>
    <property type="match status" value="1"/>
</dbReference>
<gene>
    <name evidence="5" type="primary">LOC108039911</name>
    <name evidence="3" type="synonym">108039911</name>
</gene>
<dbReference type="Proteomes" id="UP001652680">
    <property type="component" value="Unassembled WGS sequence"/>
</dbReference>
<protein>
    <submittedName>
        <fullName evidence="5">Suppressor-of-stellate-like protein</fullName>
    </submittedName>
</protein>
<evidence type="ECO:0000313" key="3">
    <source>
        <dbReference type="EnsemblMetazoa" id="XP_016972576.1"/>
    </source>
</evidence>
<dbReference type="FunFam" id="1.10.1820.10:FF:000005">
    <property type="entry name" value="Casein kinase II subunit beta"/>
    <property type="match status" value="1"/>
</dbReference>
<proteinExistence type="inferred from homology"/>
<evidence type="ECO:0000256" key="1">
    <source>
        <dbReference type="ARBA" id="ARBA00006941"/>
    </source>
</evidence>
<dbReference type="PANTHER" id="PTHR11740:SF0">
    <property type="entry name" value="CASEIN KINASE II SUBUNIT BETA"/>
    <property type="match status" value="1"/>
</dbReference>
<organism evidence="5">
    <name type="scientific">Drosophila rhopaloa</name>
    <name type="common">Fruit fly</name>
    <dbReference type="NCBI Taxonomy" id="1041015"/>
    <lineage>
        <taxon>Eukaryota</taxon>
        <taxon>Metazoa</taxon>
        <taxon>Ecdysozoa</taxon>
        <taxon>Arthropoda</taxon>
        <taxon>Hexapoda</taxon>
        <taxon>Insecta</taxon>
        <taxon>Pterygota</taxon>
        <taxon>Neoptera</taxon>
        <taxon>Endopterygota</taxon>
        <taxon>Diptera</taxon>
        <taxon>Brachycera</taxon>
        <taxon>Muscomorpha</taxon>
        <taxon>Ephydroidea</taxon>
        <taxon>Drosophilidae</taxon>
        <taxon>Drosophila</taxon>
        <taxon>Sophophora</taxon>
    </lineage>
</organism>
<dbReference type="Gene3D" id="2.20.25.20">
    <property type="match status" value="1"/>
</dbReference>
<accession>A0A6P4EH10</accession>
<feature type="compositionally biased region" description="Polar residues" evidence="2">
    <location>
        <begin position="208"/>
        <end position="225"/>
    </location>
</feature>
<comment type="similarity">
    <text evidence="1">Belongs to the casein kinase 2 subunit beta family.</text>
</comment>
<dbReference type="PROSITE" id="PS01101">
    <property type="entry name" value="CK2_BETA"/>
    <property type="match status" value="1"/>
</dbReference>
<dbReference type="GeneID" id="108039911"/>
<dbReference type="EnsemblMetazoa" id="XM_017117087.1">
    <property type="protein sequence ID" value="XP_016972576.1"/>
    <property type="gene ID" value="LOC108039911"/>
</dbReference>
<feature type="region of interest" description="Disordered" evidence="2">
    <location>
        <begin position="197"/>
        <end position="225"/>
    </location>
</feature>
<dbReference type="SMART" id="SM01085">
    <property type="entry name" value="CK_II_beta"/>
    <property type="match status" value="1"/>
</dbReference>